<dbReference type="InterPro" id="IPR001509">
    <property type="entry name" value="Epimerase_deHydtase"/>
</dbReference>
<feature type="compositionally biased region" description="Low complexity" evidence="1">
    <location>
        <begin position="120"/>
        <end position="141"/>
    </location>
</feature>
<reference evidence="3 4" key="1">
    <citation type="submission" date="2019-11" db="EMBL/GenBank/DDBJ databases">
        <authorList>
            <person name="He Y."/>
        </authorList>
    </citation>
    <scope>NUCLEOTIDE SEQUENCE [LARGE SCALE GENOMIC DNA]</scope>
    <source>
        <strain evidence="3 4">SCSIO 58843</strain>
    </source>
</reference>
<feature type="compositionally biased region" description="Basic and acidic residues" evidence="1">
    <location>
        <begin position="1"/>
        <end position="11"/>
    </location>
</feature>
<dbReference type="PANTHER" id="PTHR48079:SF6">
    <property type="entry name" value="NAD(P)-BINDING DOMAIN-CONTAINING PROTEIN-RELATED"/>
    <property type="match status" value="1"/>
</dbReference>
<accession>A0A5Q2RMM2</accession>
<dbReference type="AlphaFoldDB" id="A0A5Q2RMM2"/>
<organism evidence="3 4">
    <name type="scientific">Actinomarinicola tropica</name>
    <dbReference type="NCBI Taxonomy" id="2789776"/>
    <lineage>
        <taxon>Bacteria</taxon>
        <taxon>Bacillati</taxon>
        <taxon>Actinomycetota</taxon>
        <taxon>Acidimicrobiia</taxon>
        <taxon>Acidimicrobiales</taxon>
        <taxon>Iamiaceae</taxon>
        <taxon>Actinomarinicola</taxon>
    </lineage>
</organism>
<evidence type="ECO:0000259" key="2">
    <source>
        <dbReference type="Pfam" id="PF01370"/>
    </source>
</evidence>
<sequence>MREAARPDLRGHRGPARPRRRRRPPAGRVAEPPVERSGARRRRADPRRPARRGPRRGGEPHTRPHGRPVRRPQPVRSGRRAARWRRPRLPPAPVVPLPAPCGFLCGRRRRGAPRQRQRQRPCGLRPARCARPCRRGAGAPARRLRRRSGHLPSAGPRHRGQRRDRPVQPLPAVRGTHNRRGRADRPAPLGHPHRGRLGRQPARQGSPALDLPRPASHDRRPPRRAAGRHRAADRPRADRRDGAPHRPARRARGGGALRVLVTGAGGFLGRAVVEAAVAAGHDVVAMIRSASSAQAPDGVEVLRGDLRQRGPWVDALGGVDAVVHLAAAASGDLAEQLAGTVVATENLLSALDLPSLARFVHCSSFSVYDFAALHAGATLDESSPVEPHPERRDAYTATKILQERLVREACDGRTELVVLRPGAIYGPGKDWAHGAALRVGPCALVLGSDAAMRLTYVTNCADALVAALTSPGAAGATIDVVDDEQPTHLEFFRACRSAGATSARPIPVPWRLVDLAGRAVALVDRLAFGGRAKLPELLAHRRQQARWKPLAYSNERARRLLHWVPAVPMEEGVELMVEGRRR</sequence>
<dbReference type="Gene3D" id="3.40.50.720">
    <property type="entry name" value="NAD(P)-binding Rossmann-like Domain"/>
    <property type="match status" value="1"/>
</dbReference>
<feature type="region of interest" description="Disordered" evidence="1">
    <location>
        <begin position="1"/>
        <end position="254"/>
    </location>
</feature>
<protein>
    <submittedName>
        <fullName evidence="3">NAD-dependent epimerase/dehydratase family protein</fullName>
    </submittedName>
</protein>
<feature type="domain" description="NAD-dependent epimerase/dehydratase" evidence="2">
    <location>
        <begin position="259"/>
        <end position="473"/>
    </location>
</feature>
<proteinExistence type="predicted"/>
<dbReference type="InterPro" id="IPR051783">
    <property type="entry name" value="NAD(P)-dependent_oxidoreduct"/>
</dbReference>
<keyword evidence="4" id="KW-1185">Reference proteome</keyword>
<feature type="compositionally biased region" description="Basic and acidic residues" evidence="1">
    <location>
        <begin position="230"/>
        <end position="244"/>
    </location>
</feature>
<dbReference type="Pfam" id="PF01370">
    <property type="entry name" value="Epimerase"/>
    <property type="match status" value="1"/>
</dbReference>
<evidence type="ECO:0000256" key="1">
    <source>
        <dbReference type="SAM" id="MobiDB-lite"/>
    </source>
</evidence>
<feature type="compositionally biased region" description="Basic residues" evidence="1">
    <location>
        <begin position="39"/>
        <end position="55"/>
    </location>
</feature>
<dbReference type="GO" id="GO:0005737">
    <property type="term" value="C:cytoplasm"/>
    <property type="evidence" value="ECO:0007669"/>
    <property type="project" value="TreeGrafter"/>
</dbReference>
<evidence type="ECO:0000313" key="4">
    <source>
        <dbReference type="Proteomes" id="UP000334019"/>
    </source>
</evidence>
<dbReference type="PANTHER" id="PTHR48079">
    <property type="entry name" value="PROTEIN YEEZ"/>
    <property type="match status" value="1"/>
</dbReference>
<dbReference type="EMBL" id="CP045851">
    <property type="protein sequence ID" value="QGG97113.1"/>
    <property type="molecule type" value="Genomic_DNA"/>
</dbReference>
<feature type="compositionally biased region" description="Basic residues" evidence="1">
    <location>
        <begin position="106"/>
        <end position="119"/>
    </location>
</feature>
<feature type="compositionally biased region" description="Basic residues" evidence="1">
    <location>
        <begin position="220"/>
        <end position="229"/>
    </location>
</feature>
<name>A0A5Q2RMM2_9ACTN</name>
<feature type="compositionally biased region" description="Basic residues" evidence="1">
    <location>
        <begin position="12"/>
        <end position="25"/>
    </location>
</feature>
<feature type="compositionally biased region" description="Basic residues" evidence="1">
    <location>
        <begin position="77"/>
        <end position="88"/>
    </location>
</feature>
<dbReference type="KEGG" id="atq:GH723_13310"/>
<dbReference type="Proteomes" id="UP000334019">
    <property type="component" value="Chromosome"/>
</dbReference>
<gene>
    <name evidence="3" type="ORF">GH723_13310</name>
</gene>
<dbReference type="InterPro" id="IPR036291">
    <property type="entry name" value="NAD(P)-bd_dom_sf"/>
</dbReference>
<evidence type="ECO:0000313" key="3">
    <source>
        <dbReference type="EMBL" id="QGG97113.1"/>
    </source>
</evidence>
<feature type="compositionally biased region" description="Pro residues" evidence="1">
    <location>
        <begin position="89"/>
        <end position="99"/>
    </location>
</feature>
<dbReference type="GO" id="GO:0004029">
    <property type="term" value="F:aldehyde dehydrogenase (NAD+) activity"/>
    <property type="evidence" value="ECO:0007669"/>
    <property type="project" value="TreeGrafter"/>
</dbReference>
<dbReference type="SUPFAM" id="SSF51735">
    <property type="entry name" value="NAD(P)-binding Rossmann-fold domains"/>
    <property type="match status" value="1"/>
</dbReference>